<proteinExistence type="predicted"/>
<evidence type="ECO:0000313" key="3">
    <source>
        <dbReference type="Proteomes" id="UP000281677"/>
    </source>
</evidence>
<dbReference type="VEuPathDB" id="FungiDB:BTJ68_07160"/>
<evidence type="ECO:0000313" key="2">
    <source>
        <dbReference type="EMBL" id="RMZ29223.1"/>
    </source>
</evidence>
<dbReference type="OrthoDB" id="3501153at2759"/>
<keyword evidence="1" id="KW-0472">Membrane</keyword>
<dbReference type="PANTHER" id="PTHR35896:SF3">
    <property type="entry name" value="MAJOR FACILITATOR SUPERFAMILY TRANSPORTER"/>
    <property type="match status" value="1"/>
</dbReference>
<accession>A0A3M7IV45</accession>
<dbReference type="InterPro" id="IPR053008">
    <property type="entry name" value="Phomopsin_biosynth_assoc"/>
</dbReference>
<organism evidence="2 3">
    <name type="scientific">Hortaea werneckii</name>
    <name type="common">Black yeast</name>
    <name type="synonym">Cladosporium werneckii</name>
    <dbReference type="NCBI Taxonomy" id="91943"/>
    <lineage>
        <taxon>Eukaryota</taxon>
        <taxon>Fungi</taxon>
        <taxon>Dikarya</taxon>
        <taxon>Ascomycota</taxon>
        <taxon>Pezizomycotina</taxon>
        <taxon>Dothideomycetes</taxon>
        <taxon>Dothideomycetidae</taxon>
        <taxon>Mycosphaerellales</taxon>
        <taxon>Teratosphaeriaceae</taxon>
        <taxon>Hortaea</taxon>
    </lineage>
</organism>
<dbReference type="AlphaFoldDB" id="A0A3M7IV45"/>
<gene>
    <name evidence="2" type="ORF">D0859_06681</name>
</gene>
<dbReference type="EMBL" id="QWIT01000173">
    <property type="protein sequence ID" value="RMZ29223.1"/>
    <property type="molecule type" value="Genomic_DNA"/>
</dbReference>
<evidence type="ECO:0000256" key="1">
    <source>
        <dbReference type="SAM" id="Phobius"/>
    </source>
</evidence>
<comment type="caution">
    <text evidence="2">The sequence shown here is derived from an EMBL/GenBank/DDBJ whole genome shotgun (WGS) entry which is preliminary data.</text>
</comment>
<reference evidence="2 3" key="1">
    <citation type="journal article" date="2018" name="BMC Genomics">
        <title>Genomic evidence for intraspecific hybridization in a clonal and extremely halotolerant yeast.</title>
        <authorList>
            <person name="Gostincar C."/>
            <person name="Stajich J.E."/>
            <person name="Zupancic J."/>
            <person name="Zalar P."/>
            <person name="Gunde-Cimerman N."/>
        </authorList>
    </citation>
    <scope>NUCLEOTIDE SEQUENCE [LARGE SCALE GENOMIC DNA]</scope>
    <source>
        <strain evidence="2 3">EXF-120</strain>
    </source>
</reference>
<keyword evidence="1" id="KW-0812">Transmembrane</keyword>
<protein>
    <submittedName>
        <fullName evidence="2">Uncharacterized protein</fullName>
    </submittedName>
</protein>
<name>A0A3M7IV45_HORWE</name>
<keyword evidence="1" id="KW-1133">Transmembrane helix</keyword>
<feature type="transmembrane region" description="Helical" evidence="1">
    <location>
        <begin position="106"/>
        <end position="127"/>
    </location>
</feature>
<dbReference type="PANTHER" id="PTHR35896">
    <property type="entry name" value="IG-LIKE DOMAIN-CONTAINING PROTEIN"/>
    <property type="match status" value="1"/>
</dbReference>
<dbReference type="Proteomes" id="UP000281677">
    <property type="component" value="Unassembled WGS sequence"/>
</dbReference>
<sequence length="277" mass="32135">MRYQHFGDINTSADVHVPIDVAMQHSMSQRISLREGKELSEQASAQSQLVRSFLSMSKTVQAVITMKEAISYSQSNEIEESSLDEREASTLLPSVSKPRLTRRFQAAIVAAYIVVFVLLLINTALLLRARSDSRLVNKEWSDCGNNPQEARDRGCKFDITNFSWQHEPCFDRELTDEFVSKMEFRFFKEENQTTEVSFDEALQGELDLWVPWELHMQHCLYAWRQMHRSIGSSSRQLNNQLLDFNHTMHCGMMLMRRDREMKGINTKVLVNYPACQI</sequence>